<organism evidence="1 2">
    <name type="scientific">Prevotella intermedia</name>
    <dbReference type="NCBI Taxonomy" id="28131"/>
    <lineage>
        <taxon>Bacteria</taxon>
        <taxon>Pseudomonadati</taxon>
        <taxon>Bacteroidota</taxon>
        <taxon>Bacteroidia</taxon>
        <taxon>Bacteroidales</taxon>
        <taxon>Prevotellaceae</taxon>
        <taxon>Prevotella</taxon>
    </lineage>
</organism>
<name>A0A2M8M7Q9_PREIN</name>
<reference evidence="1 2" key="1">
    <citation type="submission" date="2017-11" db="EMBL/GenBank/DDBJ databases">
        <title>Genome sequencing of Prevotella intermedia KCOM 1779.</title>
        <authorList>
            <person name="Kook J.-K."/>
            <person name="Park S.-N."/>
            <person name="Lim Y.K."/>
        </authorList>
    </citation>
    <scope>NUCLEOTIDE SEQUENCE [LARGE SCALE GENOMIC DNA]</scope>
    <source>
        <strain evidence="1 2">KCOM 1779</strain>
    </source>
</reference>
<gene>
    <name evidence="1" type="ORF">CUB97_02540</name>
</gene>
<comment type="caution">
    <text evidence="1">The sequence shown here is derived from an EMBL/GenBank/DDBJ whole genome shotgun (WGS) entry which is preliminary data.</text>
</comment>
<dbReference type="AlphaFoldDB" id="A0A2M8M7Q9"/>
<dbReference type="Gene3D" id="1.25.40.290">
    <property type="entry name" value="ARM repeat domains"/>
    <property type="match status" value="1"/>
</dbReference>
<dbReference type="SUPFAM" id="SSF48371">
    <property type="entry name" value="ARM repeat"/>
    <property type="match status" value="1"/>
</dbReference>
<dbReference type="Proteomes" id="UP000228641">
    <property type="component" value="Unassembled WGS sequence"/>
</dbReference>
<evidence type="ECO:0000313" key="1">
    <source>
        <dbReference type="EMBL" id="PJF00245.1"/>
    </source>
</evidence>
<proteinExistence type="predicted"/>
<dbReference type="InterPro" id="IPR014825">
    <property type="entry name" value="DNA_alkylation"/>
</dbReference>
<dbReference type="RefSeq" id="WP_007574374.1">
    <property type="nucleotide sequence ID" value="NZ_PGGD01000001.1"/>
</dbReference>
<protein>
    <submittedName>
        <fullName evidence="1">DNA alkylation repair enzyme</fullName>
    </submittedName>
</protein>
<dbReference type="Gene3D" id="1.10.1240.70">
    <property type="match status" value="1"/>
</dbReference>
<sequence>MNVDNILSRILEIEHGFQHILGGADEVFSAYSKEQCFELALTLFEHEAYQARMLATTILGRLATTNNDALRFLKEQVSTDENWRVQEMLAKAFDEVCKHSGYEASLPLIEEWINDGNPNVIRAVTEGLRIWTSRPFFKENPAVAIALISKHKAHESEYLRKSVGNALRDISKKHAELVQSEVQTWDLSNSKVLFTYKLATKLLK</sequence>
<dbReference type="Pfam" id="PF08713">
    <property type="entry name" value="DNA_alkylation"/>
    <property type="match status" value="1"/>
</dbReference>
<dbReference type="EMBL" id="PGGD01000001">
    <property type="protein sequence ID" value="PJF00245.1"/>
    <property type="molecule type" value="Genomic_DNA"/>
</dbReference>
<evidence type="ECO:0000313" key="2">
    <source>
        <dbReference type="Proteomes" id="UP000228641"/>
    </source>
</evidence>
<dbReference type="InterPro" id="IPR016024">
    <property type="entry name" value="ARM-type_fold"/>
</dbReference>
<accession>A0A2M8M7Q9</accession>